<keyword evidence="4" id="KW-0540">Nuclease</keyword>
<dbReference type="SUPFAM" id="SSF56219">
    <property type="entry name" value="DNase I-like"/>
    <property type="match status" value="1"/>
</dbReference>
<evidence type="ECO:0000313" key="4">
    <source>
        <dbReference type="EMBL" id="NJQ01202.1"/>
    </source>
</evidence>
<feature type="domain" description="Endonuclease/exonuclease/phosphatase" evidence="3">
    <location>
        <begin position="240"/>
        <end position="441"/>
    </location>
</feature>
<keyword evidence="4" id="KW-0255">Endonuclease</keyword>
<dbReference type="Gene3D" id="3.60.10.10">
    <property type="entry name" value="Endonuclease/exonuclease/phosphatase"/>
    <property type="match status" value="1"/>
</dbReference>
<feature type="compositionally biased region" description="Low complexity" evidence="1">
    <location>
        <begin position="116"/>
        <end position="142"/>
    </location>
</feature>
<feature type="transmembrane region" description="Helical" evidence="2">
    <location>
        <begin position="151"/>
        <end position="170"/>
    </location>
</feature>
<dbReference type="Pfam" id="PF03372">
    <property type="entry name" value="Exo_endo_phos"/>
    <property type="match status" value="1"/>
</dbReference>
<keyword evidence="5" id="KW-1185">Reference proteome</keyword>
<name>A0ABX1BU09_9ACTN</name>
<proteinExistence type="predicted"/>
<keyword evidence="4" id="KW-0378">Hydrolase</keyword>
<evidence type="ECO:0000259" key="3">
    <source>
        <dbReference type="Pfam" id="PF03372"/>
    </source>
</evidence>
<organism evidence="4 5">
    <name type="scientific">Streptomyces zingiberis</name>
    <dbReference type="NCBI Taxonomy" id="2053010"/>
    <lineage>
        <taxon>Bacteria</taxon>
        <taxon>Bacillati</taxon>
        <taxon>Actinomycetota</taxon>
        <taxon>Actinomycetes</taxon>
        <taxon>Kitasatosporales</taxon>
        <taxon>Streptomycetaceae</taxon>
        <taxon>Streptomyces</taxon>
    </lineage>
</organism>
<evidence type="ECO:0000256" key="1">
    <source>
        <dbReference type="SAM" id="MobiDB-lite"/>
    </source>
</evidence>
<dbReference type="InterPro" id="IPR005135">
    <property type="entry name" value="Endo/exonuclease/phosphatase"/>
</dbReference>
<feature type="compositionally biased region" description="Pro residues" evidence="1">
    <location>
        <begin position="101"/>
        <end position="115"/>
    </location>
</feature>
<feature type="compositionally biased region" description="Gly residues" evidence="1">
    <location>
        <begin position="62"/>
        <end position="72"/>
    </location>
</feature>
<feature type="compositionally biased region" description="Low complexity" evidence="1">
    <location>
        <begin position="8"/>
        <end position="19"/>
    </location>
</feature>
<reference evidence="4 5" key="1">
    <citation type="submission" date="2020-03" db="EMBL/GenBank/DDBJ databases">
        <title>WGS of actinomycetes isolated from Thailand.</title>
        <authorList>
            <person name="Thawai C."/>
        </authorList>
    </citation>
    <scope>NUCLEOTIDE SEQUENCE [LARGE SCALE GENOMIC DNA]</scope>
    <source>
        <strain evidence="4 5">PLAI 1-29</strain>
    </source>
</reference>
<accession>A0ABX1BU09</accession>
<keyword evidence="2" id="KW-0472">Membrane</keyword>
<comment type="caution">
    <text evidence="4">The sequence shown here is derived from an EMBL/GenBank/DDBJ whole genome shotgun (WGS) entry which is preliminary data.</text>
</comment>
<keyword evidence="2" id="KW-0812">Transmembrane</keyword>
<feature type="transmembrane region" description="Helical" evidence="2">
    <location>
        <begin position="182"/>
        <end position="200"/>
    </location>
</feature>
<feature type="compositionally biased region" description="Basic and acidic residues" evidence="1">
    <location>
        <begin position="80"/>
        <end position="96"/>
    </location>
</feature>
<dbReference type="InterPro" id="IPR036691">
    <property type="entry name" value="Endo/exonu/phosph_ase_sf"/>
</dbReference>
<evidence type="ECO:0000313" key="5">
    <source>
        <dbReference type="Proteomes" id="UP000695264"/>
    </source>
</evidence>
<evidence type="ECO:0000256" key="2">
    <source>
        <dbReference type="SAM" id="Phobius"/>
    </source>
</evidence>
<protein>
    <submittedName>
        <fullName evidence="4">Endonuclease/exonuclease/phosphatase family protein</fullName>
    </submittedName>
</protein>
<dbReference type="GO" id="GO:0004519">
    <property type="term" value="F:endonuclease activity"/>
    <property type="evidence" value="ECO:0007669"/>
    <property type="project" value="UniProtKB-KW"/>
</dbReference>
<keyword evidence="2" id="KW-1133">Transmembrane helix</keyword>
<dbReference type="Proteomes" id="UP000695264">
    <property type="component" value="Unassembled WGS sequence"/>
</dbReference>
<feature type="region of interest" description="Disordered" evidence="1">
    <location>
        <begin position="1"/>
        <end position="145"/>
    </location>
</feature>
<gene>
    <name evidence="4" type="ORF">HCK00_11825</name>
</gene>
<feature type="transmembrane region" description="Helical" evidence="2">
    <location>
        <begin position="207"/>
        <end position="226"/>
    </location>
</feature>
<dbReference type="EMBL" id="JAATEN010000007">
    <property type="protein sequence ID" value="NJQ01202.1"/>
    <property type="molecule type" value="Genomic_DNA"/>
</dbReference>
<sequence>MTERTDDGAPAAAGEAAPTRRPPGRPGRRSPEWRRDEPGREGEPARRDAPREPEPAAADPGPGTGPATGAGPGPGPGTESADHPGTEPAHRPRAELAPDPGTEPIPAPGTEPAPAPGGTAPGAGAPASGTGAGEPVPASAGPRRARRRGRVLAACAVVTAGLLLFHRAVPNSPGRLASVLEAFLPWLGVVILALFGLALLRRSALAAAALVLPVAAWASLFGGLLLPGERGGARELLVVQHNVSDENPDPAGTARALAAAAPDLIALQEVVDPAREVYARTLAADYPHHTVRGTVGLWSKHPLTGVRALDIKPRSITEGWNRGLRAVVATPHGEVAAYVAHLPSIRLGAGGLASARRDESAGLLGEALAAEEVERVILLGDLNGTAEDRGLAPLTSRLEVAERGFALSFPATFPVVRIDQVMARSAAVARVRTLPATGSDHLPVAAKVVLR</sequence>
<feature type="compositionally biased region" description="Basic and acidic residues" evidence="1">
    <location>
        <begin position="29"/>
        <end position="54"/>
    </location>
</feature>